<dbReference type="Pfam" id="PF01322">
    <property type="entry name" value="Cytochrom_C_2"/>
    <property type="match status" value="1"/>
</dbReference>
<dbReference type="GO" id="GO:0022900">
    <property type="term" value="P:electron transport chain"/>
    <property type="evidence" value="ECO:0007669"/>
    <property type="project" value="InterPro"/>
</dbReference>
<sequence length="148" mass="15490">MKKLTMAAAALVFASSVATAHTDEKDPVKAQIQYRKAVFSLVGAHMGKMGAVMKGEAKYNAETISQSANVLAALAPVASQGFEIESLGHGSEAKAAIWKDKKAFDEKMADFVAATAKLAASAGTEKGFKSNFGAVGKTCKGCHDDFKE</sequence>
<accession>A0AAV3U1D4</accession>
<feature type="binding site" description="covalent" evidence="7">
    <location>
        <position position="142"/>
    </location>
    <ligand>
        <name>heme c</name>
        <dbReference type="ChEBI" id="CHEBI:61717"/>
    </ligand>
</feature>
<dbReference type="InterPro" id="IPR002321">
    <property type="entry name" value="Cyt_c_II"/>
</dbReference>
<dbReference type="Proteomes" id="UP001409585">
    <property type="component" value="Unassembled WGS sequence"/>
</dbReference>
<evidence type="ECO:0000313" key="10">
    <source>
        <dbReference type="Proteomes" id="UP001409585"/>
    </source>
</evidence>
<dbReference type="PRINTS" id="PR00608">
    <property type="entry name" value="CYTCHROMECII"/>
</dbReference>
<keyword evidence="3 6" id="KW-0479">Metal-binding</keyword>
<evidence type="ECO:0000256" key="7">
    <source>
        <dbReference type="PIRSR" id="PIRSR000027-2"/>
    </source>
</evidence>
<dbReference type="SUPFAM" id="SSF47175">
    <property type="entry name" value="Cytochromes"/>
    <property type="match status" value="1"/>
</dbReference>
<feature type="binding site" description="covalent" evidence="7">
    <location>
        <position position="139"/>
    </location>
    <ligand>
        <name>heme c</name>
        <dbReference type="ChEBI" id="CHEBI:61717"/>
    </ligand>
</feature>
<name>A0AAV3U1D4_9ALTE</name>
<keyword evidence="10" id="KW-1185">Reference proteome</keyword>
<dbReference type="GO" id="GO:0009055">
    <property type="term" value="F:electron transfer activity"/>
    <property type="evidence" value="ECO:0007669"/>
    <property type="project" value="InterPro"/>
</dbReference>
<feature type="binding site" description="axial binding residue" evidence="6">
    <location>
        <position position="143"/>
    </location>
    <ligand>
        <name>heme c</name>
        <dbReference type="ChEBI" id="CHEBI:61717"/>
    </ligand>
    <ligandPart>
        <name>Fe</name>
        <dbReference type="ChEBI" id="CHEBI:18248"/>
    </ligandPart>
</feature>
<proteinExistence type="predicted"/>
<keyword evidence="8" id="KW-0732">Signal</keyword>
<dbReference type="GO" id="GO:0005506">
    <property type="term" value="F:iron ion binding"/>
    <property type="evidence" value="ECO:0007669"/>
    <property type="project" value="InterPro"/>
</dbReference>
<dbReference type="InterPro" id="IPR012127">
    <property type="entry name" value="Cyt_c_prime"/>
</dbReference>
<evidence type="ECO:0000256" key="1">
    <source>
        <dbReference type="ARBA" id="ARBA00022448"/>
    </source>
</evidence>
<comment type="caution">
    <text evidence="9">The sequence shown here is derived from an EMBL/GenBank/DDBJ whole genome shotgun (WGS) entry which is preliminary data.</text>
</comment>
<evidence type="ECO:0000256" key="5">
    <source>
        <dbReference type="ARBA" id="ARBA00023004"/>
    </source>
</evidence>
<dbReference type="InterPro" id="IPR010980">
    <property type="entry name" value="Cyt_c/b562"/>
</dbReference>
<dbReference type="EMBL" id="BAABLX010000009">
    <property type="protein sequence ID" value="GAA4939359.1"/>
    <property type="molecule type" value="Genomic_DNA"/>
</dbReference>
<dbReference type="PROSITE" id="PS51009">
    <property type="entry name" value="CYTCII"/>
    <property type="match status" value="1"/>
</dbReference>
<feature type="chain" id="PRO_5043797424" evidence="8">
    <location>
        <begin position="21"/>
        <end position="148"/>
    </location>
</feature>
<evidence type="ECO:0000256" key="8">
    <source>
        <dbReference type="SAM" id="SignalP"/>
    </source>
</evidence>
<dbReference type="InterPro" id="IPR015984">
    <property type="entry name" value="Cyt_c_prime_subgr"/>
</dbReference>
<dbReference type="RefSeq" id="WP_345420071.1">
    <property type="nucleotide sequence ID" value="NZ_AP031496.1"/>
</dbReference>
<reference evidence="10" key="1">
    <citation type="journal article" date="2019" name="Int. J. Syst. Evol. Microbiol.">
        <title>The Global Catalogue of Microorganisms (GCM) 10K type strain sequencing project: providing services to taxonomists for standard genome sequencing and annotation.</title>
        <authorList>
            <consortium name="The Broad Institute Genomics Platform"/>
            <consortium name="The Broad Institute Genome Sequencing Center for Infectious Disease"/>
            <person name="Wu L."/>
            <person name="Ma J."/>
        </authorList>
    </citation>
    <scope>NUCLEOTIDE SEQUENCE [LARGE SCALE GENOMIC DNA]</scope>
    <source>
        <strain evidence="10">JCM 19134</strain>
    </source>
</reference>
<keyword evidence="2 7" id="KW-0349">Heme</keyword>
<evidence type="ECO:0000256" key="6">
    <source>
        <dbReference type="PIRSR" id="PIRSR000027-1"/>
    </source>
</evidence>
<dbReference type="PIRSF" id="PIRSF000027">
    <property type="entry name" value="Cytc_c_prime"/>
    <property type="match status" value="1"/>
</dbReference>
<keyword evidence="1" id="KW-0813">Transport</keyword>
<dbReference type="GO" id="GO:0042597">
    <property type="term" value="C:periplasmic space"/>
    <property type="evidence" value="ECO:0007669"/>
    <property type="project" value="InterPro"/>
</dbReference>
<keyword evidence="5 6" id="KW-0408">Iron</keyword>
<gene>
    <name evidence="9" type="ORF">GCM10025791_16960</name>
</gene>
<protein>
    <submittedName>
        <fullName evidence="9">Cytochrome c</fullName>
    </submittedName>
</protein>
<feature type="signal peptide" evidence="8">
    <location>
        <begin position="1"/>
        <end position="20"/>
    </location>
</feature>
<comment type="PTM">
    <text evidence="7">Binds 1 heme group per subunit.</text>
</comment>
<keyword evidence="4" id="KW-0249">Electron transport</keyword>
<dbReference type="AlphaFoldDB" id="A0AAV3U1D4"/>
<evidence type="ECO:0000256" key="2">
    <source>
        <dbReference type="ARBA" id="ARBA00022617"/>
    </source>
</evidence>
<evidence type="ECO:0000313" key="9">
    <source>
        <dbReference type="EMBL" id="GAA4939359.1"/>
    </source>
</evidence>
<evidence type="ECO:0000256" key="4">
    <source>
        <dbReference type="ARBA" id="ARBA00022982"/>
    </source>
</evidence>
<organism evidence="9 10">
    <name type="scientific">Halioxenophilus aromaticivorans</name>
    <dbReference type="NCBI Taxonomy" id="1306992"/>
    <lineage>
        <taxon>Bacteria</taxon>
        <taxon>Pseudomonadati</taxon>
        <taxon>Pseudomonadota</taxon>
        <taxon>Gammaproteobacteria</taxon>
        <taxon>Alteromonadales</taxon>
        <taxon>Alteromonadaceae</taxon>
        <taxon>Halioxenophilus</taxon>
    </lineage>
</organism>
<evidence type="ECO:0000256" key="3">
    <source>
        <dbReference type="ARBA" id="ARBA00022723"/>
    </source>
</evidence>
<dbReference type="Gene3D" id="1.20.120.10">
    <property type="entry name" value="Cytochrome c/b562"/>
    <property type="match status" value="1"/>
</dbReference>
<dbReference type="GO" id="GO:0020037">
    <property type="term" value="F:heme binding"/>
    <property type="evidence" value="ECO:0007669"/>
    <property type="project" value="InterPro"/>
</dbReference>